<dbReference type="Pfam" id="PF11322">
    <property type="entry name" value="DUF3124"/>
    <property type="match status" value="1"/>
</dbReference>
<gene>
    <name evidence="1" type="ORF">ASZ90_002635</name>
</gene>
<dbReference type="EMBL" id="LNQE01000321">
    <property type="protein sequence ID" value="KUG27516.1"/>
    <property type="molecule type" value="Genomic_DNA"/>
</dbReference>
<reference evidence="1" key="1">
    <citation type="journal article" date="2015" name="Proc. Natl. Acad. Sci. U.S.A.">
        <title>Networks of energetic and metabolic interactions define dynamics in microbial communities.</title>
        <authorList>
            <person name="Embree M."/>
            <person name="Liu J.K."/>
            <person name="Al-Bassam M.M."/>
            <person name="Zengler K."/>
        </authorList>
    </citation>
    <scope>NUCLEOTIDE SEQUENCE</scope>
</reference>
<accession>A0A0W8G3B5</accession>
<comment type="caution">
    <text evidence="1">The sequence shown here is derived from an EMBL/GenBank/DDBJ whole genome shotgun (WGS) entry which is preliminary data.</text>
</comment>
<dbReference type="AlphaFoldDB" id="A0A0W8G3B5"/>
<evidence type="ECO:0008006" key="2">
    <source>
        <dbReference type="Google" id="ProtNLM"/>
    </source>
</evidence>
<evidence type="ECO:0000313" key="1">
    <source>
        <dbReference type="EMBL" id="KUG27516.1"/>
    </source>
</evidence>
<name>A0A0W8G3B5_9ZZZZ</name>
<dbReference type="InterPro" id="IPR021471">
    <property type="entry name" value="DUF3124"/>
</dbReference>
<sequence length="155" mass="16284">MGRVLCAAAVIVALAGAAVAAGPGGALLSKGQTIYVPVYSHIYHGIKARPFNLTVTVSVRNTDPRRPMTVLAADYYDTEGKLVRHFLDKPVTLPALGTREFIVDERDEAGGSGANCIVRWSAAEAINAPVVESVMIGASSNQGISFVCAGRVIEE</sequence>
<protein>
    <recommendedName>
        <fullName evidence="2">DUF3124 domain-containing protein</fullName>
    </recommendedName>
</protein>
<organism evidence="1">
    <name type="scientific">hydrocarbon metagenome</name>
    <dbReference type="NCBI Taxonomy" id="938273"/>
    <lineage>
        <taxon>unclassified sequences</taxon>
        <taxon>metagenomes</taxon>
        <taxon>ecological metagenomes</taxon>
    </lineage>
</organism>
<proteinExistence type="predicted"/>